<dbReference type="InterPro" id="IPR004017">
    <property type="entry name" value="Cys_rich_dom"/>
</dbReference>
<organism evidence="2 3">
    <name type="scientific">Candidatus Accumulibacter phosphatis</name>
    <dbReference type="NCBI Taxonomy" id="327160"/>
    <lineage>
        <taxon>Bacteria</taxon>
        <taxon>Pseudomonadati</taxon>
        <taxon>Pseudomonadota</taxon>
        <taxon>Betaproteobacteria</taxon>
        <taxon>Candidatus Accumulibacter</taxon>
    </lineage>
</organism>
<dbReference type="PANTHER" id="PTHR30296:SF0">
    <property type="entry name" value="LACTATE UTILIZATION PROTEIN A"/>
    <property type="match status" value="1"/>
</dbReference>
<gene>
    <name evidence="2" type="primary">lutA_3</name>
    <name evidence="2" type="ORF">AW09_003420</name>
</gene>
<dbReference type="PANTHER" id="PTHR30296">
    <property type="entry name" value="UNCHARACTERIZED PROTEIN YKGE"/>
    <property type="match status" value="1"/>
</dbReference>
<sequence length="260" mass="28232">MDDTGGRRYPAKPARVYLFGTCLIDLFCPEAGMDAVRLLEREGIEVDFPPDQTCCGQPAHSSGFPDQTRAVALAQLRLFPEPWPVVVPSGSCAGMMRHHYPKVFADDPALLAEAQALAERVFELSEFLLEVARVRFSDQGPPARVALHTSCAARREMGTQVHARALLDQLPAVEVAMHGHESECCGFGGTFSLKHPAISSAMAGDKVEALKETGAETFLSADCGCMLNLNHTLQKRGESLQGQHLASFLWQRTGGQGGRR</sequence>
<evidence type="ECO:0000259" key="1">
    <source>
        <dbReference type="Pfam" id="PF02754"/>
    </source>
</evidence>
<evidence type="ECO:0000313" key="3">
    <source>
        <dbReference type="Proteomes" id="UP000020077"/>
    </source>
</evidence>
<dbReference type="GO" id="GO:0005829">
    <property type="term" value="C:cytosol"/>
    <property type="evidence" value="ECO:0007669"/>
    <property type="project" value="TreeGrafter"/>
</dbReference>
<dbReference type="AlphaFoldDB" id="A0A080LSM7"/>
<accession>A0A080LSM7</accession>
<name>A0A080LSM7_9PROT</name>
<evidence type="ECO:0000313" key="2">
    <source>
        <dbReference type="EMBL" id="KFB71416.1"/>
    </source>
</evidence>
<dbReference type="EMBL" id="JDVG02000544">
    <property type="protein sequence ID" value="KFB71416.1"/>
    <property type="molecule type" value="Genomic_DNA"/>
</dbReference>
<comment type="caution">
    <text evidence="2">The sequence shown here is derived from an EMBL/GenBank/DDBJ whole genome shotgun (WGS) entry which is preliminary data.</text>
</comment>
<feature type="domain" description="Cysteine-rich" evidence="1">
    <location>
        <begin position="145"/>
        <end position="229"/>
    </location>
</feature>
<proteinExistence type="predicted"/>
<reference evidence="2 3" key="1">
    <citation type="submission" date="2014-02" db="EMBL/GenBank/DDBJ databases">
        <title>Expanding our view of genomic diversity in Candidatus Accumulibacter clades.</title>
        <authorList>
            <person name="Skennerton C.T."/>
            <person name="Barr J.J."/>
            <person name="Slater F.R."/>
            <person name="Bond P.L."/>
            <person name="Tyson G.W."/>
        </authorList>
    </citation>
    <scope>NUCLEOTIDE SEQUENCE [LARGE SCALE GENOMIC DNA]</scope>
    <source>
        <strain evidence="3">BA-91</strain>
    </source>
</reference>
<dbReference type="Proteomes" id="UP000020077">
    <property type="component" value="Unassembled WGS sequence"/>
</dbReference>
<protein>
    <submittedName>
        <fullName evidence="2">Lactate utilization protein A</fullName>
    </submittedName>
</protein>
<dbReference type="GO" id="GO:0016491">
    <property type="term" value="F:oxidoreductase activity"/>
    <property type="evidence" value="ECO:0007669"/>
    <property type="project" value="UniProtKB-ARBA"/>
</dbReference>
<dbReference type="Pfam" id="PF02754">
    <property type="entry name" value="CCG"/>
    <property type="match status" value="2"/>
</dbReference>
<feature type="domain" description="Cysteine-rich" evidence="1">
    <location>
        <begin position="17"/>
        <end position="97"/>
    </location>
</feature>